<reference evidence="1" key="1">
    <citation type="submission" date="2020-08" db="EMBL/GenBank/DDBJ databases">
        <title>Multicomponent nature underlies the extraordinary mechanical properties of spider dragline silk.</title>
        <authorList>
            <person name="Kono N."/>
            <person name="Nakamura H."/>
            <person name="Mori M."/>
            <person name="Yoshida Y."/>
            <person name="Ohtoshi R."/>
            <person name="Malay A.D."/>
            <person name="Moran D.A.P."/>
            <person name="Tomita M."/>
            <person name="Numata K."/>
            <person name="Arakawa K."/>
        </authorList>
    </citation>
    <scope>NUCLEOTIDE SEQUENCE</scope>
</reference>
<name>A0A8X6U159_NEPPI</name>
<gene>
    <name evidence="1" type="ORF">NPIL_235441</name>
</gene>
<comment type="caution">
    <text evidence="1">The sequence shown here is derived from an EMBL/GenBank/DDBJ whole genome shotgun (WGS) entry which is preliminary data.</text>
</comment>
<dbReference type="AlphaFoldDB" id="A0A8X6U159"/>
<proteinExistence type="predicted"/>
<accession>A0A8X6U159</accession>
<protein>
    <submittedName>
        <fullName evidence="1">Uncharacterized protein</fullName>
    </submittedName>
</protein>
<keyword evidence="2" id="KW-1185">Reference proteome</keyword>
<dbReference type="Proteomes" id="UP000887013">
    <property type="component" value="Unassembled WGS sequence"/>
</dbReference>
<evidence type="ECO:0000313" key="2">
    <source>
        <dbReference type="Proteomes" id="UP000887013"/>
    </source>
</evidence>
<dbReference type="EMBL" id="BMAW01069200">
    <property type="protein sequence ID" value="GFT67867.1"/>
    <property type="molecule type" value="Genomic_DNA"/>
</dbReference>
<organism evidence="1 2">
    <name type="scientific">Nephila pilipes</name>
    <name type="common">Giant wood spider</name>
    <name type="synonym">Nephila maculata</name>
    <dbReference type="NCBI Taxonomy" id="299642"/>
    <lineage>
        <taxon>Eukaryota</taxon>
        <taxon>Metazoa</taxon>
        <taxon>Ecdysozoa</taxon>
        <taxon>Arthropoda</taxon>
        <taxon>Chelicerata</taxon>
        <taxon>Arachnida</taxon>
        <taxon>Araneae</taxon>
        <taxon>Araneomorphae</taxon>
        <taxon>Entelegynae</taxon>
        <taxon>Araneoidea</taxon>
        <taxon>Nephilidae</taxon>
        <taxon>Nephila</taxon>
    </lineage>
</organism>
<evidence type="ECO:0000313" key="1">
    <source>
        <dbReference type="EMBL" id="GFT67867.1"/>
    </source>
</evidence>
<sequence>MHRHCVCYMSEGRSGSHIVPDAFAEHCKVDKAQDLSKKELILRQKWAKLLEKEKRTEIFHFIKNSKTKFSLLLKGCVLRFQRSRLFIHFNEKFSFFRGACKGEEQCIPGANANRFPPKRNDEEIGGKTICVDSTHGTKSCDFKLITLPVMDDF</sequence>